<dbReference type="Proteomes" id="UP000646827">
    <property type="component" value="Unassembled WGS sequence"/>
</dbReference>
<dbReference type="AlphaFoldDB" id="A0A8H7VFC1"/>
<evidence type="ECO:0000256" key="1">
    <source>
        <dbReference type="SAM" id="Coils"/>
    </source>
</evidence>
<keyword evidence="1" id="KW-0175">Coiled coil</keyword>
<dbReference type="EMBL" id="JAEPRB010000360">
    <property type="protein sequence ID" value="KAG2216787.1"/>
    <property type="molecule type" value="Genomic_DNA"/>
</dbReference>
<comment type="caution">
    <text evidence="2">The sequence shown here is derived from an EMBL/GenBank/DDBJ whole genome shotgun (WGS) entry which is preliminary data.</text>
</comment>
<feature type="coiled-coil region" evidence="1">
    <location>
        <begin position="28"/>
        <end position="85"/>
    </location>
</feature>
<protein>
    <submittedName>
        <fullName evidence="2">Uncharacterized protein</fullName>
    </submittedName>
</protein>
<name>A0A8H7VFC1_9FUNG</name>
<gene>
    <name evidence="2" type="ORF">INT45_009674</name>
</gene>
<keyword evidence="3" id="KW-1185">Reference proteome</keyword>
<reference evidence="2 3" key="1">
    <citation type="submission" date="2020-12" db="EMBL/GenBank/DDBJ databases">
        <title>Metabolic potential, ecology and presence of endohyphal bacteria is reflected in genomic diversity of Mucoromycotina.</title>
        <authorList>
            <person name="Muszewska A."/>
            <person name="Okrasinska A."/>
            <person name="Steczkiewicz K."/>
            <person name="Drgas O."/>
            <person name="Orlowska M."/>
            <person name="Perlinska-Lenart U."/>
            <person name="Aleksandrzak-Piekarczyk T."/>
            <person name="Szatraj K."/>
            <person name="Zielenkiewicz U."/>
            <person name="Pilsyk S."/>
            <person name="Malc E."/>
            <person name="Mieczkowski P."/>
            <person name="Kruszewska J.S."/>
            <person name="Biernat P."/>
            <person name="Pawlowska J."/>
        </authorList>
    </citation>
    <scope>NUCLEOTIDE SEQUENCE [LARGE SCALE GENOMIC DNA]</scope>
    <source>
        <strain evidence="2 3">CBS 142.35</strain>
    </source>
</reference>
<evidence type="ECO:0000313" key="2">
    <source>
        <dbReference type="EMBL" id="KAG2216787.1"/>
    </source>
</evidence>
<organism evidence="2 3">
    <name type="scientific">Circinella minor</name>
    <dbReference type="NCBI Taxonomy" id="1195481"/>
    <lineage>
        <taxon>Eukaryota</taxon>
        <taxon>Fungi</taxon>
        <taxon>Fungi incertae sedis</taxon>
        <taxon>Mucoromycota</taxon>
        <taxon>Mucoromycotina</taxon>
        <taxon>Mucoromycetes</taxon>
        <taxon>Mucorales</taxon>
        <taxon>Lichtheimiaceae</taxon>
        <taxon>Circinella</taxon>
    </lineage>
</organism>
<evidence type="ECO:0000313" key="3">
    <source>
        <dbReference type="Proteomes" id="UP000646827"/>
    </source>
</evidence>
<proteinExistence type="predicted"/>
<sequence>MQHQQQPNEQRTIANDIYDVVSEILNHMKQIEQDLHSMKECISDLEKQTVLPQQQLQQPQEQQQLEKTQQQLGQVNLQLEVLRNIFSKKVERFPLIPLKPFTIPSDNVIAAPRNVKGNAIMHTKKHIIVHFVGAVMNFRESEELEQVESIMRHFTLQAKNRYKGYLQVVYDNYEDPSSKKGLGAMGDMDILAKDFGIFVKENIQGIPMDICEDNWVANYFLKTLGYTITRPKGKESTKDTTGSVNQAMSLMGTSSVLSSSTRASFMSIDSDAGPFVGESSSTAIDLVFSIPPVPAFSIPAPRNPLATTTTTTTMLPTASTTVTTSTTASTSTSSLTFVPPTPVPYYNDPSFSMHPPSYNQYFPTQPVLSSNT</sequence>
<accession>A0A8H7VFC1</accession>